<keyword evidence="1" id="KW-0547">Nucleotide-binding</keyword>
<dbReference type="CDD" id="cd00009">
    <property type="entry name" value="AAA"/>
    <property type="match status" value="1"/>
</dbReference>
<evidence type="ECO:0000256" key="2">
    <source>
        <dbReference type="ARBA" id="ARBA00022840"/>
    </source>
</evidence>
<dbReference type="RefSeq" id="WP_105072588.1">
    <property type="nucleotide sequence ID" value="NZ_PPGH01000013.1"/>
</dbReference>
<comment type="similarity">
    <text evidence="3">Belongs to the MoxR family.</text>
</comment>
<dbReference type="InterPro" id="IPR027417">
    <property type="entry name" value="P-loop_NTPase"/>
</dbReference>
<keyword evidence="2" id="KW-0067">ATP-binding</keyword>
<dbReference type="AlphaFoldDB" id="A0A2S7XUB8"/>
<dbReference type="Pfam" id="PF07726">
    <property type="entry name" value="AAA_3"/>
    <property type="match status" value="1"/>
</dbReference>
<dbReference type="OrthoDB" id="9808397at2"/>
<organism evidence="5 6">
    <name type="scientific">Chromatium okenii</name>
    <dbReference type="NCBI Taxonomy" id="61644"/>
    <lineage>
        <taxon>Bacteria</taxon>
        <taxon>Pseudomonadati</taxon>
        <taxon>Pseudomonadota</taxon>
        <taxon>Gammaproteobacteria</taxon>
        <taxon>Chromatiales</taxon>
        <taxon>Chromatiaceae</taxon>
        <taxon>Chromatium</taxon>
    </lineage>
</organism>
<dbReference type="PANTHER" id="PTHR42759:SF5">
    <property type="entry name" value="METHANOL DEHYDROGENASE REGULATOR"/>
    <property type="match status" value="1"/>
</dbReference>
<dbReference type="EMBL" id="PPGH01000013">
    <property type="protein sequence ID" value="PQJ97329.1"/>
    <property type="molecule type" value="Genomic_DNA"/>
</dbReference>
<keyword evidence="6" id="KW-1185">Reference proteome</keyword>
<evidence type="ECO:0000259" key="4">
    <source>
        <dbReference type="SMART" id="SM00382"/>
    </source>
</evidence>
<dbReference type="InterPro" id="IPR011703">
    <property type="entry name" value="ATPase_AAA-3"/>
</dbReference>
<dbReference type="InterPro" id="IPR041628">
    <property type="entry name" value="ChlI/MoxR_AAA_lid"/>
</dbReference>
<dbReference type="PANTHER" id="PTHR42759">
    <property type="entry name" value="MOXR FAMILY PROTEIN"/>
    <property type="match status" value="1"/>
</dbReference>
<dbReference type="GO" id="GO:0005524">
    <property type="term" value="F:ATP binding"/>
    <property type="evidence" value="ECO:0007669"/>
    <property type="project" value="UniProtKB-KW"/>
</dbReference>
<evidence type="ECO:0000313" key="6">
    <source>
        <dbReference type="Proteomes" id="UP000239936"/>
    </source>
</evidence>
<dbReference type="SUPFAM" id="SSF52540">
    <property type="entry name" value="P-loop containing nucleoside triphosphate hydrolases"/>
    <property type="match status" value="1"/>
</dbReference>
<dbReference type="InterPro" id="IPR003593">
    <property type="entry name" value="AAA+_ATPase"/>
</dbReference>
<dbReference type="Gene3D" id="1.10.8.80">
    <property type="entry name" value="Magnesium chelatase subunit I, C-Terminal domain"/>
    <property type="match status" value="1"/>
</dbReference>
<evidence type="ECO:0000313" key="5">
    <source>
        <dbReference type="EMBL" id="PQJ97329.1"/>
    </source>
</evidence>
<dbReference type="SMART" id="SM00382">
    <property type="entry name" value="AAA"/>
    <property type="match status" value="1"/>
</dbReference>
<sequence length="316" mass="34552">MTLPNLNPINTSHLSLPDVILKHASTVILGKDHELRLALTCLLAQGHLLIEDVPGVGKTTLAHLLARLLGLDYARIQFTSDLLPADVIGVAVYDRAAESFRFHPGPIFSQLVLADEINRATPKAQSALLEAMEERQVTVEGETRPLPEPFFVIGTQNPLFQIGTFPLPESQLDRFLMRIRLGYPEAVQEKRLLAGEDRRAMVARQAPVLTNAQLLALQQQVIAIHAAPPIIDYIHAILQFTRGSERFIYGLSPRAGLGILHAAKAWALLAAREYVIPEDVQAVLPACAIHRLVGGEPGQRIGEDEVAAFILNGVAL</sequence>
<reference evidence="5 6" key="1">
    <citation type="submission" date="2018-01" db="EMBL/GenBank/DDBJ databases">
        <title>The complete genome sequence of Chromatium okenii LaCa, a purple sulfur bacterium with a turbulent life.</title>
        <authorList>
            <person name="Luedin S.M."/>
            <person name="Liechti N."/>
            <person name="Storelli N."/>
            <person name="Danza F."/>
            <person name="Wittwer M."/>
            <person name="Pothier J.F."/>
            <person name="Tonolla M.A."/>
        </authorList>
    </citation>
    <scope>NUCLEOTIDE SEQUENCE [LARGE SCALE GENOMIC DNA]</scope>
    <source>
        <strain evidence="5 6">LaCa</strain>
    </source>
</reference>
<evidence type="ECO:0000256" key="1">
    <source>
        <dbReference type="ARBA" id="ARBA00022741"/>
    </source>
</evidence>
<name>A0A2S7XUB8_9GAMM</name>
<dbReference type="PIRSF" id="PIRSF002849">
    <property type="entry name" value="AAA_ATPase_chaperone_MoxR_prd"/>
    <property type="match status" value="1"/>
</dbReference>
<dbReference type="Proteomes" id="UP000239936">
    <property type="component" value="Unassembled WGS sequence"/>
</dbReference>
<gene>
    <name evidence="5" type="ORF">CXB77_02000</name>
</gene>
<proteinExistence type="inferred from homology"/>
<dbReference type="Gene3D" id="3.40.50.300">
    <property type="entry name" value="P-loop containing nucleotide triphosphate hydrolases"/>
    <property type="match status" value="1"/>
</dbReference>
<dbReference type="InterPro" id="IPR050764">
    <property type="entry name" value="CbbQ/NirQ/NorQ/GpvN"/>
</dbReference>
<feature type="domain" description="AAA+ ATPase" evidence="4">
    <location>
        <begin position="44"/>
        <end position="185"/>
    </location>
</feature>
<protein>
    <submittedName>
        <fullName evidence="5">AAA family ATPase</fullName>
    </submittedName>
</protein>
<dbReference type="FunFam" id="3.40.50.300:FF:000640">
    <property type="entry name" value="MoxR family ATPase"/>
    <property type="match status" value="1"/>
</dbReference>
<evidence type="ECO:0000256" key="3">
    <source>
        <dbReference type="ARBA" id="ARBA00061607"/>
    </source>
</evidence>
<dbReference type="Pfam" id="PF17863">
    <property type="entry name" value="AAA_lid_2"/>
    <property type="match status" value="1"/>
</dbReference>
<dbReference type="GO" id="GO:0016887">
    <property type="term" value="F:ATP hydrolysis activity"/>
    <property type="evidence" value="ECO:0007669"/>
    <property type="project" value="InterPro"/>
</dbReference>
<comment type="caution">
    <text evidence="5">The sequence shown here is derived from an EMBL/GenBank/DDBJ whole genome shotgun (WGS) entry which is preliminary data.</text>
</comment>
<accession>A0A2S7XUB8</accession>